<reference evidence="2" key="1">
    <citation type="submission" date="2020-10" db="EMBL/GenBank/DDBJ databases">
        <authorList>
            <person name="Kikuchi T."/>
        </authorList>
    </citation>
    <scope>NUCLEOTIDE SEQUENCE</scope>
    <source>
        <strain evidence="2">NKZ352</strain>
    </source>
</reference>
<proteinExistence type="predicted"/>
<sequence>MSHEIFGFATLVWICLAITYVLRKHRKRQLKFQKRMMRIWFEQIHSVYSIRTMELEVLRLQIADHRRILSNQKKEKS</sequence>
<name>A0A8S1HKT9_9PELO</name>
<accession>A0A8S1HKT9</accession>
<evidence type="ECO:0000313" key="3">
    <source>
        <dbReference type="Proteomes" id="UP000835052"/>
    </source>
</evidence>
<evidence type="ECO:0000313" key="2">
    <source>
        <dbReference type="EMBL" id="CAD6195068.1"/>
    </source>
</evidence>
<keyword evidence="3" id="KW-1185">Reference proteome</keyword>
<feature type="transmembrane region" description="Helical" evidence="1">
    <location>
        <begin position="6"/>
        <end position="22"/>
    </location>
</feature>
<dbReference type="EMBL" id="CAJGYM010000050">
    <property type="protein sequence ID" value="CAD6195068.1"/>
    <property type="molecule type" value="Genomic_DNA"/>
</dbReference>
<evidence type="ECO:0000256" key="1">
    <source>
        <dbReference type="SAM" id="Phobius"/>
    </source>
</evidence>
<dbReference type="AlphaFoldDB" id="A0A8S1HKT9"/>
<protein>
    <submittedName>
        <fullName evidence="2">Uncharacterized protein</fullName>
    </submittedName>
</protein>
<organism evidence="2 3">
    <name type="scientific">Caenorhabditis auriculariae</name>
    <dbReference type="NCBI Taxonomy" id="2777116"/>
    <lineage>
        <taxon>Eukaryota</taxon>
        <taxon>Metazoa</taxon>
        <taxon>Ecdysozoa</taxon>
        <taxon>Nematoda</taxon>
        <taxon>Chromadorea</taxon>
        <taxon>Rhabditida</taxon>
        <taxon>Rhabditina</taxon>
        <taxon>Rhabditomorpha</taxon>
        <taxon>Rhabditoidea</taxon>
        <taxon>Rhabditidae</taxon>
        <taxon>Peloderinae</taxon>
        <taxon>Caenorhabditis</taxon>
    </lineage>
</organism>
<comment type="caution">
    <text evidence="2">The sequence shown here is derived from an EMBL/GenBank/DDBJ whole genome shotgun (WGS) entry which is preliminary data.</text>
</comment>
<dbReference type="Proteomes" id="UP000835052">
    <property type="component" value="Unassembled WGS sequence"/>
</dbReference>
<keyword evidence="1" id="KW-0472">Membrane</keyword>
<keyword evidence="1" id="KW-0812">Transmembrane</keyword>
<gene>
    <name evidence="2" type="ORF">CAUJ_LOCUS10987</name>
</gene>
<keyword evidence="1" id="KW-1133">Transmembrane helix</keyword>